<feature type="domain" description="Pleiotropic ABC efflux transporter N-terminal" evidence="1">
    <location>
        <begin position="74"/>
        <end position="126"/>
    </location>
</feature>
<evidence type="ECO:0000313" key="3">
    <source>
        <dbReference type="Proteomes" id="UP000290289"/>
    </source>
</evidence>
<name>A0A498KBX4_MALDO</name>
<dbReference type="PANTHER" id="PTHR48040:SF12">
    <property type="entry name" value="ABC TRANSPORTER G FAMILY MEMBER 32-LIKE ISOFORM X1"/>
    <property type="match status" value="1"/>
</dbReference>
<dbReference type="Proteomes" id="UP000290289">
    <property type="component" value="Chromosome 2"/>
</dbReference>
<gene>
    <name evidence="2" type="ORF">DVH24_017882</name>
</gene>
<organism evidence="2 3">
    <name type="scientific">Malus domestica</name>
    <name type="common">Apple</name>
    <name type="synonym">Pyrus malus</name>
    <dbReference type="NCBI Taxonomy" id="3750"/>
    <lineage>
        <taxon>Eukaryota</taxon>
        <taxon>Viridiplantae</taxon>
        <taxon>Streptophyta</taxon>
        <taxon>Embryophyta</taxon>
        <taxon>Tracheophyta</taxon>
        <taxon>Spermatophyta</taxon>
        <taxon>Magnoliopsida</taxon>
        <taxon>eudicotyledons</taxon>
        <taxon>Gunneridae</taxon>
        <taxon>Pentapetalae</taxon>
        <taxon>rosids</taxon>
        <taxon>fabids</taxon>
        <taxon>Rosales</taxon>
        <taxon>Rosaceae</taxon>
        <taxon>Amygdaloideae</taxon>
        <taxon>Maleae</taxon>
        <taxon>Malus</taxon>
    </lineage>
</organism>
<accession>A0A498KBX4</accession>
<evidence type="ECO:0000313" key="2">
    <source>
        <dbReference type="EMBL" id="RXI05840.1"/>
    </source>
</evidence>
<dbReference type="InterPro" id="IPR029481">
    <property type="entry name" value="ABC_trans_N"/>
</dbReference>
<keyword evidence="3" id="KW-1185">Reference proteome</keyword>
<dbReference type="Pfam" id="PF14510">
    <property type="entry name" value="ABC_trans_N"/>
    <property type="match status" value="1"/>
</dbReference>
<comment type="caution">
    <text evidence="2">The sequence shown here is derived from an EMBL/GenBank/DDBJ whole genome shotgun (WGS) entry which is preliminary data.</text>
</comment>
<dbReference type="EMBL" id="RDQH01000328">
    <property type="protein sequence ID" value="RXI05840.1"/>
    <property type="molecule type" value="Genomic_DNA"/>
</dbReference>
<dbReference type="AlphaFoldDB" id="A0A498KBX4"/>
<dbReference type="PANTHER" id="PTHR48040">
    <property type="entry name" value="PLEIOTROPIC DRUG RESISTANCE PROTEIN 1-LIKE ISOFORM X1"/>
    <property type="match status" value="1"/>
</dbReference>
<sequence length="158" mass="18169">MWNSAENVFARSGSFREGGDDEEALRWAALERLPTYARVRRGIFRNVVGDTMEIYVGELEAKEQKLLLDRLVSSAADDPEQFFDRMRRRFDAVALNFPKIEVRFQNLKVEAFVHVGSRALPTIPNFVFNMTEAIGIYRGQRSKLMILDNISGIIRPSR</sequence>
<proteinExistence type="predicted"/>
<reference evidence="2 3" key="1">
    <citation type="submission" date="2018-10" db="EMBL/GenBank/DDBJ databases">
        <title>A high-quality apple genome assembly.</title>
        <authorList>
            <person name="Hu J."/>
        </authorList>
    </citation>
    <scope>NUCLEOTIDE SEQUENCE [LARGE SCALE GENOMIC DNA]</scope>
    <source>
        <strain evidence="3">cv. HFTH1</strain>
        <tissue evidence="2">Young leaf</tissue>
    </source>
</reference>
<protein>
    <recommendedName>
        <fullName evidence="1">Pleiotropic ABC efflux transporter N-terminal domain-containing protein</fullName>
    </recommendedName>
</protein>
<evidence type="ECO:0000259" key="1">
    <source>
        <dbReference type="Pfam" id="PF14510"/>
    </source>
</evidence>